<dbReference type="WBParaSite" id="MhA1_Contig1105.frz3.gene3">
    <property type="protein sequence ID" value="MhA1_Contig1105.frz3.gene3"/>
    <property type="gene ID" value="MhA1_Contig1105.frz3.gene3"/>
</dbReference>
<reference evidence="2" key="1">
    <citation type="submission" date="2016-11" db="UniProtKB">
        <authorList>
            <consortium name="WormBaseParasite"/>
        </authorList>
    </citation>
    <scope>IDENTIFICATION</scope>
</reference>
<evidence type="ECO:0000313" key="1">
    <source>
        <dbReference type="Proteomes" id="UP000095281"/>
    </source>
</evidence>
<accession>A0A1I8AZ90</accession>
<proteinExistence type="predicted"/>
<dbReference type="AlphaFoldDB" id="A0A1I8AZ90"/>
<protein>
    <submittedName>
        <fullName evidence="2">Uncharacterized protein</fullName>
    </submittedName>
</protein>
<dbReference type="Proteomes" id="UP000095281">
    <property type="component" value="Unplaced"/>
</dbReference>
<evidence type="ECO:0000313" key="2">
    <source>
        <dbReference type="WBParaSite" id="MhA1_Contig1105.frz3.gene3"/>
    </source>
</evidence>
<keyword evidence="1" id="KW-1185">Reference proteome</keyword>
<sequence length="168" mass="20331">MNISDENTEKYFKGPCSRMGKDKLREMFLDNQEEIWEANFIVFNKYFINEKDDENNLIKLFGDSLTKEVILNDNYPTTKIKLFYDFLTKENKSADNKIIIELSLTSLPKVKLSDAKKEEKLLDLPPSEYKIKNELNYHQWRTRHILDYFLYKEWYKNKVEDKDKFIFN</sequence>
<name>A0A1I8AZ90_MELHA</name>
<organism evidence="1 2">
    <name type="scientific">Meloidogyne hapla</name>
    <name type="common">Root-knot nematode worm</name>
    <dbReference type="NCBI Taxonomy" id="6305"/>
    <lineage>
        <taxon>Eukaryota</taxon>
        <taxon>Metazoa</taxon>
        <taxon>Ecdysozoa</taxon>
        <taxon>Nematoda</taxon>
        <taxon>Chromadorea</taxon>
        <taxon>Rhabditida</taxon>
        <taxon>Tylenchina</taxon>
        <taxon>Tylenchomorpha</taxon>
        <taxon>Tylenchoidea</taxon>
        <taxon>Meloidogynidae</taxon>
        <taxon>Meloidogyninae</taxon>
        <taxon>Meloidogyne</taxon>
    </lineage>
</organism>